<accession>A0A2V2V651</accession>
<evidence type="ECO:0000313" key="3">
    <source>
        <dbReference type="Proteomes" id="UP000246121"/>
    </source>
</evidence>
<dbReference type="VEuPathDB" id="TriTrypDB:C3747_76g233"/>
<dbReference type="Proteomes" id="UP000246121">
    <property type="component" value="Unassembled WGS sequence"/>
</dbReference>
<dbReference type="VEuPathDB" id="TriTrypDB:TcG_03204"/>
<sequence length="960" mass="108155">MRPLGLSSRHERDLASESPVLVSVGRADFQLRSEMDQTTVALRQREAQQQRVFRRERAAVRSRVDRDMQVLLEGVEGVLPPCVIDPPVITETRSSVFSLPGKREAASTAHSTGELPPASLSTSSRERRVLVSCGDNRSKLNGAAEEVKSLQVAGVHRGGGGALPRGFPLPFEESGFQCVAHWADTSFQEVLLAALGPRSQRERREKDAPSSRFLVSVACYLLNELLTREPKMSVIWPELRDVIFKAVFRPCAPSSAPGTEGADALFYPRFESCHEFTGLQLWSDAFFASRAENARLQQRIEELKGILQKSRLILRFAQRRVDRMRLWHTFCAWRKTTQRERSFFDSATAYFTRVRQRIRIEGCFLRWRRIATHSHGLELLRMLKESEVRLAFVESSNTKKVATLMNQLEEERKSNLILEMKKEALKSQLAEGHVIALRAIDNEIQQHQANVLMTKKQSKRWERLAKTFSYRVNCVVVPPSLRKYGVALRLIEDKYALNASVPNNLGIEARRALEAFLLDWVNYFMRTTVGGDFWRPVVKINTGLNDGDFGSGALLQFVRALESVYIAKGAQCAGSAPPVSRWNEGRRSSEGKESTSVPVEEQSDVVFTELRRLLYIQTMEGLYPTLLCHCTFLDSFFTPTLFCRAAHPTAMLWVLASLFVGYTRLACSGSALVENDLDAALRCQEEGALQDRTTGFPSMCNEKAEPVPAVAATAAKEVGFAKHRSGQRNSRVHVVSKNTAIKKRLRSKQCSMESFRKRHDEEEADEKPATEMERLADTLSDLEVYLGLDDQEDEESSGSSKSNSRCTSSEGGRTIHRNDDYTELSSTVMHSSSDAREESASKQSTNVTWGERQRRVNRKAHLIPPMNPSIGSFSFRDFVAYHIRETKKRRLWTGFSRVVTSLVVRLRVLDVEPPTSVELNPVSDRKKSGLRTKNTFLSASARSATTLHSRKSIRLVPSLS</sequence>
<dbReference type="VEuPathDB" id="TriTrypDB:TcCLB.509745.10"/>
<dbReference type="VEuPathDB" id="TriTrypDB:TCSYLVIO_008191"/>
<organism evidence="2 3">
    <name type="scientific">Trypanosoma cruzi</name>
    <dbReference type="NCBI Taxonomy" id="5693"/>
    <lineage>
        <taxon>Eukaryota</taxon>
        <taxon>Discoba</taxon>
        <taxon>Euglenozoa</taxon>
        <taxon>Kinetoplastea</taxon>
        <taxon>Metakinetoplastina</taxon>
        <taxon>Trypanosomatida</taxon>
        <taxon>Trypanosomatidae</taxon>
        <taxon>Trypanosoma</taxon>
        <taxon>Schizotrypanum</taxon>
    </lineage>
</organism>
<dbReference type="VEuPathDB" id="TriTrypDB:Tc_MARK_7132"/>
<feature type="compositionally biased region" description="Polar residues" evidence="1">
    <location>
        <begin position="823"/>
        <end position="832"/>
    </location>
</feature>
<proteinExistence type="predicted"/>
<gene>
    <name evidence="2" type="ORF">C4B63_40g43</name>
</gene>
<evidence type="ECO:0000313" key="2">
    <source>
        <dbReference type="EMBL" id="PWU92007.1"/>
    </source>
</evidence>
<dbReference type="VEuPathDB" id="TriTrypDB:TcCL_NonESM01753"/>
<feature type="region of interest" description="Disordered" evidence="1">
    <location>
        <begin position="745"/>
        <end position="772"/>
    </location>
</feature>
<feature type="region of interest" description="Disordered" evidence="1">
    <location>
        <begin position="790"/>
        <end position="863"/>
    </location>
</feature>
<feature type="region of interest" description="Disordered" evidence="1">
    <location>
        <begin position="573"/>
        <end position="597"/>
    </location>
</feature>
<dbReference type="AlphaFoldDB" id="A0A2V2V651"/>
<dbReference type="VEuPathDB" id="TriTrypDB:TCDM_02255"/>
<dbReference type="VEuPathDB" id="TriTrypDB:TcCLB.510719.230"/>
<feature type="compositionally biased region" description="Basic and acidic residues" evidence="1">
    <location>
        <begin position="754"/>
        <end position="772"/>
    </location>
</feature>
<dbReference type="VEuPathDB" id="TriTrypDB:TcCL_NonESM01754"/>
<dbReference type="VEuPathDB" id="TriTrypDB:BCY84_04250"/>
<dbReference type="VEuPathDB" id="TriTrypDB:ECC02_008599"/>
<reference evidence="2 3" key="1">
    <citation type="journal article" date="2018" name="Microb. Genom.">
        <title>Expanding an expanded genome: long-read sequencing of Trypanosoma cruzi.</title>
        <authorList>
            <person name="Berna L."/>
            <person name="Rodriguez M."/>
            <person name="Chiribao M.L."/>
            <person name="Parodi-Talice A."/>
            <person name="Pita S."/>
            <person name="Rijo G."/>
            <person name="Alvarez-Valin F."/>
            <person name="Robello C."/>
        </authorList>
    </citation>
    <scope>NUCLEOTIDE SEQUENCE [LARGE SCALE GENOMIC DNA]</scope>
    <source>
        <strain evidence="2 3">Dm28c</strain>
    </source>
</reference>
<dbReference type="EMBL" id="PRFA01000040">
    <property type="protein sequence ID" value="PWU92007.1"/>
    <property type="molecule type" value="Genomic_DNA"/>
</dbReference>
<feature type="compositionally biased region" description="Basic and acidic residues" evidence="1">
    <location>
        <begin position="583"/>
        <end position="593"/>
    </location>
</feature>
<dbReference type="VEuPathDB" id="TriTrypDB:TcBrA4_0025320"/>
<name>A0A2V2V651_TRYCR</name>
<feature type="compositionally biased region" description="Low complexity" evidence="1">
    <location>
        <begin position="797"/>
        <end position="810"/>
    </location>
</feature>
<protein>
    <submittedName>
        <fullName evidence="2">Uncharacterized protein</fullName>
    </submittedName>
</protein>
<dbReference type="VEuPathDB" id="TriTrypDB:TCSYLVIO_008190"/>
<comment type="caution">
    <text evidence="2">The sequence shown here is derived from an EMBL/GenBank/DDBJ whole genome shotgun (WGS) entry which is preliminary data.</text>
</comment>
<feature type="region of interest" description="Disordered" evidence="1">
    <location>
        <begin position="100"/>
        <end position="123"/>
    </location>
</feature>
<dbReference type="VEuPathDB" id="TriTrypDB:C4B63_40g43"/>
<evidence type="ECO:0000256" key="1">
    <source>
        <dbReference type="SAM" id="MobiDB-lite"/>
    </source>
</evidence>